<evidence type="ECO:0000256" key="2">
    <source>
        <dbReference type="ARBA" id="ARBA00023315"/>
    </source>
</evidence>
<sequence length="187" mass="21620">MNIRQATVHDVKQIEPLLQGILSPHIVNWLGDVEQKERSAFIRSFLEIDHNALSYQYCHVYEVDSLVAGVISHYPGHQNQQLFEPILDFLKKHYPERNDDFFEDDVDPDDYYINLLSVSSQFRGRGIGNQLISFAEDNAKVNGYSIVSLNVANNNLQAQKLYERLGYCYRKTSTSDGVPYRYLVKEI</sequence>
<dbReference type="RefSeq" id="WP_184402687.1">
    <property type="nucleotide sequence ID" value="NZ_JACHHJ010000001.1"/>
</dbReference>
<dbReference type="InterPro" id="IPR050832">
    <property type="entry name" value="Bact_Acetyltransf"/>
</dbReference>
<gene>
    <name evidence="4" type="ORF">HNR44_000685</name>
</gene>
<name>A0A841PNF3_9BACL</name>
<dbReference type="InterPro" id="IPR000182">
    <property type="entry name" value="GNAT_dom"/>
</dbReference>
<reference evidence="4 5" key="1">
    <citation type="submission" date="2020-08" db="EMBL/GenBank/DDBJ databases">
        <title>Genomic Encyclopedia of Type Strains, Phase IV (KMG-IV): sequencing the most valuable type-strain genomes for metagenomic binning, comparative biology and taxonomic classification.</title>
        <authorList>
            <person name="Goeker M."/>
        </authorList>
    </citation>
    <scope>NUCLEOTIDE SEQUENCE [LARGE SCALE GENOMIC DNA]</scope>
    <source>
        <strain evidence="4 5">DSM 21769</strain>
    </source>
</reference>
<keyword evidence="4" id="KW-0689">Ribosomal protein</keyword>
<feature type="domain" description="N-acetyltransferase" evidence="3">
    <location>
        <begin position="1"/>
        <end position="185"/>
    </location>
</feature>
<accession>A0A841PNF3</accession>
<proteinExistence type="predicted"/>
<evidence type="ECO:0000313" key="5">
    <source>
        <dbReference type="Proteomes" id="UP000568839"/>
    </source>
</evidence>
<keyword evidence="4" id="KW-0687">Ribonucleoprotein</keyword>
<keyword evidence="5" id="KW-1185">Reference proteome</keyword>
<dbReference type="InterPro" id="IPR016181">
    <property type="entry name" value="Acyl_CoA_acyltransferase"/>
</dbReference>
<evidence type="ECO:0000259" key="3">
    <source>
        <dbReference type="PROSITE" id="PS51186"/>
    </source>
</evidence>
<keyword evidence="1" id="KW-0808">Transferase</keyword>
<dbReference type="CDD" id="cd04301">
    <property type="entry name" value="NAT_SF"/>
    <property type="match status" value="1"/>
</dbReference>
<dbReference type="Proteomes" id="UP000568839">
    <property type="component" value="Unassembled WGS sequence"/>
</dbReference>
<protein>
    <submittedName>
        <fullName evidence="4">Ribosomal protein S18 acetylase RimI-like enzyme</fullName>
    </submittedName>
</protein>
<dbReference type="Gene3D" id="3.40.630.30">
    <property type="match status" value="1"/>
</dbReference>
<evidence type="ECO:0000313" key="4">
    <source>
        <dbReference type="EMBL" id="MBB6448736.1"/>
    </source>
</evidence>
<comment type="caution">
    <text evidence="4">The sequence shown here is derived from an EMBL/GenBank/DDBJ whole genome shotgun (WGS) entry which is preliminary data.</text>
</comment>
<dbReference type="SUPFAM" id="SSF55729">
    <property type="entry name" value="Acyl-CoA N-acyltransferases (Nat)"/>
    <property type="match status" value="1"/>
</dbReference>
<dbReference type="EMBL" id="JACHHJ010000001">
    <property type="protein sequence ID" value="MBB6448736.1"/>
    <property type="molecule type" value="Genomic_DNA"/>
</dbReference>
<dbReference type="GO" id="GO:0005840">
    <property type="term" value="C:ribosome"/>
    <property type="evidence" value="ECO:0007669"/>
    <property type="project" value="UniProtKB-KW"/>
</dbReference>
<dbReference type="PANTHER" id="PTHR43877">
    <property type="entry name" value="AMINOALKYLPHOSPHONATE N-ACETYLTRANSFERASE-RELATED-RELATED"/>
    <property type="match status" value="1"/>
</dbReference>
<dbReference type="Pfam" id="PF00583">
    <property type="entry name" value="Acetyltransf_1"/>
    <property type="match status" value="1"/>
</dbReference>
<organism evidence="4 5">
    <name type="scientific">Geomicrobium halophilum</name>
    <dbReference type="NCBI Taxonomy" id="549000"/>
    <lineage>
        <taxon>Bacteria</taxon>
        <taxon>Bacillati</taxon>
        <taxon>Bacillota</taxon>
        <taxon>Bacilli</taxon>
        <taxon>Bacillales</taxon>
        <taxon>Geomicrobium</taxon>
    </lineage>
</organism>
<dbReference type="GO" id="GO:0016747">
    <property type="term" value="F:acyltransferase activity, transferring groups other than amino-acyl groups"/>
    <property type="evidence" value="ECO:0007669"/>
    <property type="project" value="InterPro"/>
</dbReference>
<keyword evidence="2" id="KW-0012">Acyltransferase</keyword>
<evidence type="ECO:0000256" key="1">
    <source>
        <dbReference type="ARBA" id="ARBA00022679"/>
    </source>
</evidence>
<dbReference type="PROSITE" id="PS51186">
    <property type="entry name" value="GNAT"/>
    <property type="match status" value="1"/>
</dbReference>
<dbReference type="AlphaFoldDB" id="A0A841PNF3"/>